<dbReference type="OrthoDB" id="1113797at2759"/>
<protein>
    <submittedName>
        <fullName evidence="2">Uncharacterized protein</fullName>
    </submittedName>
</protein>
<keyword evidence="3" id="KW-1185">Reference proteome</keyword>
<comment type="caution">
    <text evidence="2">The sequence shown here is derived from an EMBL/GenBank/DDBJ whole genome shotgun (WGS) entry which is preliminary data.</text>
</comment>
<feature type="compositionally biased region" description="Basic and acidic residues" evidence="1">
    <location>
        <begin position="19"/>
        <end position="33"/>
    </location>
</feature>
<evidence type="ECO:0000256" key="1">
    <source>
        <dbReference type="SAM" id="MobiDB-lite"/>
    </source>
</evidence>
<feature type="region of interest" description="Disordered" evidence="1">
    <location>
        <begin position="1"/>
        <end position="128"/>
    </location>
</feature>
<gene>
    <name evidence="2" type="ORF">MERR_LOCUS13210</name>
</gene>
<sequence>MERQLHETVGVEAAYVERGIGKHDTSPGNEKEKSHKHRGIFHLHHHSKDEKEEDKKKDGSKREKIAAAMVGLGATLAKIKHKSSGGGGKGGQGGGAEEQEEGEEGEEEEEEEDEGDDGGDEEEGGKFSAFITMIAEAFEE</sequence>
<feature type="compositionally biased region" description="Acidic residues" evidence="1">
    <location>
        <begin position="97"/>
        <end position="123"/>
    </location>
</feature>
<proteinExistence type="predicted"/>
<dbReference type="AlphaFoldDB" id="A0A6D2ICK6"/>
<evidence type="ECO:0000313" key="2">
    <source>
        <dbReference type="EMBL" id="CAA7025975.1"/>
    </source>
</evidence>
<feature type="compositionally biased region" description="Basic residues" evidence="1">
    <location>
        <begin position="34"/>
        <end position="46"/>
    </location>
</feature>
<feature type="compositionally biased region" description="Gly residues" evidence="1">
    <location>
        <begin position="84"/>
        <end position="96"/>
    </location>
</feature>
<evidence type="ECO:0000313" key="3">
    <source>
        <dbReference type="Proteomes" id="UP000467841"/>
    </source>
</evidence>
<dbReference type="Proteomes" id="UP000467841">
    <property type="component" value="Unassembled WGS sequence"/>
</dbReference>
<dbReference type="EMBL" id="CACVBM020001047">
    <property type="protein sequence ID" value="CAA7025975.1"/>
    <property type="molecule type" value="Genomic_DNA"/>
</dbReference>
<feature type="compositionally biased region" description="Basic and acidic residues" evidence="1">
    <location>
        <begin position="47"/>
        <end position="65"/>
    </location>
</feature>
<reference evidence="2" key="1">
    <citation type="submission" date="2020-01" db="EMBL/GenBank/DDBJ databases">
        <authorList>
            <person name="Mishra B."/>
        </authorList>
    </citation>
    <scope>NUCLEOTIDE SEQUENCE [LARGE SCALE GENOMIC DNA]</scope>
</reference>
<name>A0A6D2ICK6_9BRAS</name>
<accession>A0A6D2ICK6</accession>
<organism evidence="2 3">
    <name type="scientific">Microthlaspi erraticum</name>
    <dbReference type="NCBI Taxonomy" id="1685480"/>
    <lineage>
        <taxon>Eukaryota</taxon>
        <taxon>Viridiplantae</taxon>
        <taxon>Streptophyta</taxon>
        <taxon>Embryophyta</taxon>
        <taxon>Tracheophyta</taxon>
        <taxon>Spermatophyta</taxon>
        <taxon>Magnoliopsida</taxon>
        <taxon>eudicotyledons</taxon>
        <taxon>Gunneridae</taxon>
        <taxon>Pentapetalae</taxon>
        <taxon>rosids</taxon>
        <taxon>malvids</taxon>
        <taxon>Brassicales</taxon>
        <taxon>Brassicaceae</taxon>
        <taxon>Coluteocarpeae</taxon>
        <taxon>Microthlaspi</taxon>
    </lineage>
</organism>